<keyword evidence="3" id="KW-1185">Reference proteome</keyword>
<evidence type="ECO:0000313" key="2">
    <source>
        <dbReference type="EMBL" id="TKI05171.1"/>
    </source>
</evidence>
<proteinExistence type="predicted"/>
<evidence type="ECO:0000256" key="1">
    <source>
        <dbReference type="SAM" id="MobiDB-lite"/>
    </source>
</evidence>
<reference evidence="2 3" key="1">
    <citation type="submission" date="2019-04" db="EMBL/GenBank/DDBJ databases">
        <authorList>
            <person name="Li M."/>
            <person name="Gao C."/>
        </authorList>
    </citation>
    <scope>NUCLEOTIDE SEQUENCE [LARGE SCALE GENOMIC DNA]</scope>
    <source>
        <strain evidence="2 3">BGMRC 2031</strain>
    </source>
</reference>
<dbReference type="Proteomes" id="UP000305202">
    <property type="component" value="Unassembled WGS sequence"/>
</dbReference>
<dbReference type="RefSeq" id="WP_136990954.1">
    <property type="nucleotide sequence ID" value="NZ_SZPQ01000021.1"/>
</dbReference>
<feature type="region of interest" description="Disordered" evidence="1">
    <location>
        <begin position="53"/>
        <end position="72"/>
    </location>
</feature>
<name>A0ABY2SIC9_9HYPH</name>
<accession>A0ABY2SIC9</accession>
<comment type="caution">
    <text evidence="2">The sequence shown here is derived from an EMBL/GenBank/DDBJ whole genome shotgun (WGS) entry which is preliminary data.</text>
</comment>
<protein>
    <submittedName>
        <fullName evidence="2">Uncharacterized protein</fullName>
    </submittedName>
</protein>
<feature type="region of interest" description="Disordered" evidence="1">
    <location>
        <begin position="1"/>
        <end position="28"/>
    </location>
</feature>
<gene>
    <name evidence="2" type="ORF">FCN80_14865</name>
</gene>
<dbReference type="EMBL" id="SZPQ01000021">
    <property type="protein sequence ID" value="TKI05171.1"/>
    <property type="molecule type" value="Genomic_DNA"/>
</dbReference>
<organism evidence="2 3">
    <name type="scientific">Martelella alba</name>
    <dbReference type="NCBI Taxonomy" id="2590451"/>
    <lineage>
        <taxon>Bacteria</taxon>
        <taxon>Pseudomonadati</taxon>
        <taxon>Pseudomonadota</taxon>
        <taxon>Alphaproteobacteria</taxon>
        <taxon>Hyphomicrobiales</taxon>
        <taxon>Aurantimonadaceae</taxon>
        <taxon>Martelella</taxon>
    </lineage>
</organism>
<evidence type="ECO:0000313" key="3">
    <source>
        <dbReference type="Proteomes" id="UP000305202"/>
    </source>
</evidence>
<sequence length="72" mass="8010">MHRVIPSYDGTIAGSGHDCQPGSDGNHGAYRFIKYDVLKKRLKRIVRRFLRNKQSGAAVARRGHEAPGGSYQ</sequence>